<evidence type="ECO:0000313" key="2">
    <source>
        <dbReference type="EMBL" id="KAA8592398.1"/>
    </source>
</evidence>
<dbReference type="AlphaFoldDB" id="A0A5J5DGC3"/>
<feature type="region of interest" description="Disordered" evidence="1">
    <location>
        <begin position="23"/>
        <end position="62"/>
    </location>
</feature>
<proteinExistence type="predicted"/>
<keyword evidence="3" id="KW-1185">Reference proteome</keyword>
<dbReference type="Proteomes" id="UP000327493">
    <property type="component" value="Chromosome 5"/>
</dbReference>
<dbReference type="EMBL" id="VOFY01000005">
    <property type="protein sequence ID" value="KAA8592398.1"/>
    <property type="molecule type" value="Genomic_DNA"/>
</dbReference>
<name>A0A5J5DGC3_9PERO</name>
<feature type="compositionally biased region" description="Low complexity" evidence="1">
    <location>
        <begin position="23"/>
        <end position="37"/>
    </location>
</feature>
<reference evidence="2 3" key="1">
    <citation type="submission" date="2019-08" db="EMBL/GenBank/DDBJ databases">
        <title>A chromosome-level genome assembly, high-density linkage maps, and genome scans reveal the genomic architecture of hybrid incompatibilities underlying speciation via character displacement in darters (Percidae: Etheostominae).</title>
        <authorList>
            <person name="Moran R.L."/>
            <person name="Catchen J.M."/>
            <person name="Fuller R.C."/>
        </authorList>
    </citation>
    <scope>NUCLEOTIDE SEQUENCE [LARGE SCALE GENOMIC DNA]</scope>
    <source>
        <strain evidence="2">EspeVRDwgs_2016</strain>
        <tissue evidence="2">Muscle</tissue>
    </source>
</reference>
<sequence>MPSSSSSCRLLPAALGPVEATSPFISSSCSSSSSYLHPSPPRGRRPRRVLYPPSWSRRPPLREAPDQAHRWLLLLSALVFLQIYTEETHTITELQRQCPDMAASQPQEGEGSLCTVQEWTGEEPWRVQVVGGASETQLECVVA</sequence>
<protein>
    <submittedName>
        <fullName evidence="2">Uncharacterized protein</fullName>
    </submittedName>
</protein>
<gene>
    <name evidence="2" type="ORF">FQN60_017853</name>
</gene>
<organism evidence="2 3">
    <name type="scientific">Etheostoma spectabile</name>
    <name type="common">orangethroat darter</name>
    <dbReference type="NCBI Taxonomy" id="54343"/>
    <lineage>
        <taxon>Eukaryota</taxon>
        <taxon>Metazoa</taxon>
        <taxon>Chordata</taxon>
        <taxon>Craniata</taxon>
        <taxon>Vertebrata</taxon>
        <taxon>Euteleostomi</taxon>
        <taxon>Actinopterygii</taxon>
        <taxon>Neopterygii</taxon>
        <taxon>Teleostei</taxon>
        <taxon>Neoteleostei</taxon>
        <taxon>Acanthomorphata</taxon>
        <taxon>Eupercaria</taxon>
        <taxon>Perciformes</taxon>
        <taxon>Percoidei</taxon>
        <taxon>Percidae</taxon>
        <taxon>Etheostomatinae</taxon>
        <taxon>Etheostoma</taxon>
    </lineage>
</organism>
<comment type="caution">
    <text evidence="2">The sequence shown here is derived from an EMBL/GenBank/DDBJ whole genome shotgun (WGS) entry which is preliminary data.</text>
</comment>
<accession>A0A5J5DGC3</accession>
<evidence type="ECO:0000256" key="1">
    <source>
        <dbReference type="SAM" id="MobiDB-lite"/>
    </source>
</evidence>
<evidence type="ECO:0000313" key="3">
    <source>
        <dbReference type="Proteomes" id="UP000327493"/>
    </source>
</evidence>